<feature type="transmembrane region" description="Helical" evidence="1">
    <location>
        <begin position="21"/>
        <end position="40"/>
    </location>
</feature>
<feature type="transmembrane region" description="Helical" evidence="1">
    <location>
        <begin position="308"/>
        <end position="326"/>
    </location>
</feature>
<accession>A0A3B1BZN1</accession>
<evidence type="ECO:0000313" key="3">
    <source>
        <dbReference type="EMBL" id="VAX23756.1"/>
    </source>
</evidence>
<feature type="transmembrane region" description="Helical" evidence="1">
    <location>
        <begin position="94"/>
        <end position="112"/>
    </location>
</feature>
<feature type="transmembrane region" description="Helical" evidence="1">
    <location>
        <begin position="119"/>
        <end position="139"/>
    </location>
</feature>
<dbReference type="Pfam" id="PF13231">
    <property type="entry name" value="PMT_2"/>
    <property type="match status" value="1"/>
</dbReference>
<protein>
    <recommendedName>
        <fullName evidence="2">Glycosyltransferase RgtA/B/C/D-like domain-containing protein</fullName>
    </recommendedName>
</protein>
<evidence type="ECO:0000259" key="2">
    <source>
        <dbReference type="Pfam" id="PF13231"/>
    </source>
</evidence>
<keyword evidence="1" id="KW-0812">Transmembrane</keyword>
<feature type="transmembrane region" description="Helical" evidence="1">
    <location>
        <begin position="210"/>
        <end position="229"/>
    </location>
</feature>
<keyword evidence="1" id="KW-0472">Membrane</keyword>
<dbReference type="InterPro" id="IPR038731">
    <property type="entry name" value="RgtA/B/C-like"/>
</dbReference>
<name>A0A3B1BZN1_9ZZZZ</name>
<feature type="transmembrane region" description="Helical" evidence="1">
    <location>
        <begin position="145"/>
        <end position="164"/>
    </location>
</feature>
<feature type="transmembrane region" description="Helical" evidence="1">
    <location>
        <begin position="171"/>
        <end position="204"/>
    </location>
</feature>
<feature type="transmembrane region" description="Helical" evidence="1">
    <location>
        <begin position="362"/>
        <end position="382"/>
    </location>
</feature>
<proteinExistence type="predicted"/>
<keyword evidence="1" id="KW-1133">Transmembrane helix</keyword>
<feature type="transmembrane region" description="Helical" evidence="1">
    <location>
        <begin position="338"/>
        <end position="356"/>
    </location>
</feature>
<organism evidence="3">
    <name type="scientific">hydrothermal vent metagenome</name>
    <dbReference type="NCBI Taxonomy" id="652676"/>
    <lineage>
        <taxon>unclassified sequences</taxon>
        <taxon>metagenomes</taxon>
        <taxon>ecological metagenomes</taxon>
    </lineage>
</organism>
<feature type="domain" description="Glycosyltransferase RgtA/B/C/D-like" evidence="2">
    <location>
        <begin position="92"/>
        <end position="223"/>
    </location>
</feature>
<gene>
    <name evidence="3" type="ORF">MNBD_NITROSPINAE02-1795</name>
</gene>
<feature type="transmembrane region" description="Helical" evidence="1">
    <location>
        <begin position="268"/>
        <end position="288"/>
    </location>
</feature>
<evidence type="ECO:0000256" key="1">
    <source>
        <dbReference type="SAM" id="Phobius"/>
    </source>
</evidence>
<dbReference type="AlphaFoldDB" id="A0A3B1BZN1"/>
<reference evidence="3" key="1">
    <citation type="submission" date="2018-06" db="EMBL/GenBank/DDBJ databases">
        <authorList>
            <person name="Zhirakovskaya E."/>
        </authorList>
    </citation>
    <scope>NUCLEOTIDE SEQUENCE</scope>
</reference>
<dbReference type="EMBL" id="UOGE01000089">
    <property type="protein sequence ID" value="VAX23756.1"/>
    <property type="molecule type" value="Genomic_DNA"/>
</dbReference>
<sequence>MINANEIMNYHSFKNILVNRKIITFLVSSLIFVSISALILESGPYIGGDTRHYTAGADELIKKHKITGRNQNYSGYVAVVALAKLVSSSEEKSFHLIMLIQAAVSFFAMFCVYRLGEELFGKTTAILGAISFSANFYIIFWSKQIHTDSLFISFVIIASLALILSSRNKMWLVAAIPALIFMASLRPNGLFYIPVFLVYLVSLFKAKTRAAIYALLFISALIAATFITGEVQKATDRIQLIDRLEDGTILWAKEFKAMPKMENRSGNVVKDLTSYLVSYPVETLSLMFTRIYRSYFFWRDDYSARHQMALMIALPLIYLFAIAGLARSFMNNIGKDHLLLLGIILAQTFIVAGTFAVHDTRFTCYIFTFIMLFACYGVEWGWQTVTSAISKRGEGA</sequence>